<sequence length="336" mass="38002">MFSRCLKFIDYCPTGTTVLTRFYRSPLFGSIRAYLKGGSPDQTIFIFVPYIRTEALRGLLEDLPNRAVIVTSWRPSDLRLGSSDLGLYPFCRERGIALYINEDVHLKAYSLDLSSMILATGNISQRGLMPGGNHEAAVLVDPLAAEDHLFFEHIRNESRLVDDDVYNALVQWLDNNKAPPEEDVAMKDVIPSLKKDYFLISELPMTMHVDALVDGYSCIQRGQEPSDDAETAACIFHDIENYGIRPGLSEGQFRESLVTAFFAHPFIQRIDGFIAPEAYFGRIKEWIQSNCTDVPVPSRRELTGNVQVLLRWFVELAGDRYAVDIPGARSERIRKI</sequence>
<proteinExistence type="predicted"/>
<dbReference type="Proteomes" id="UP000000758">
    <property type="component" value="Chromosome"/>
</dbReference>
<reference evidence="1 2" key="1">
    <citation type="journal article" date="2006" name="Proc. Natl. Acad. Sci. U.S.A.">
        <title>Genomic analysis of the uncultivated marine crenarchaeote Cenarchaeum symbiosum.</title>
        <authorList>
            <person name="Hallam S.J."/>
            <person name="Konstantinidis K.T."/>
            <person name="Putnam N."/>
            <person name="Schleper C."/>
            <person name="Watanabe Y."/>
            <person name="Sugahara J."/>
            <person name="Preston C."/>
            <person name="de la Torre J."/>
            <person name="Richardson P.M."/>
            <person name="DeLong E.F."/>
        </authorList>
    </citation>
    <scope>NUCLEOTIDE SEQUENCE [LARGE SCALE GENOMIC DNA]</scope>
    <source>
        <strain evidence="2">A</strain>
    </source>
</reference>
<gene>
    <name evidence="1" type="ordered locus">CENSYa_0638</name>
</gene>
<organism evidence="1 2">
    <name type="scientific">Cenarchaeum symbiosum (strain A)</name>
    <dbReference type="NCBI Taxonomy" id="414004"/>
    <lineage>
        <taxon>Archaea</taxon>
        <taxon>Nitrososphaerota</taxon>
        <taxon>Candidatus Cenarchaeales</taxon>
        <taxon>Candidatus Cenarchaeaceae</taxon>
        <taxon>Candidatus Cenarchaeum</taxon>
    </lineage>
</organism>
<dbReference type="KEGG" id="csy:CENSYa_0638"/>
<protein>
    <recommendedName>
        <fullName evidence="3">PLD phosphodiesterase domain-containing protein</fullName>
    </recommendedName>
</protein>
<keyword evidence="2" id="KW-1185">Reference proteome</keyword>
<dbReference type="EMBL" id="DP000238">
    <property type="protein sequence ID" value="ABK77271.1"/>
    <property type="molecule type" value="Genomic_DNA"/>
</dbReference>
<dbReference type="EnsemblBacteria" id="ABK77271">
    <property type="protein sequence ID" value="ABK77271"/>
    <property type="gene ID" value="CENSYa_0638"/>
</dbReference>
<evidence type="ECO:0008006" key="3">
    <source>
        <dbReference type="Google" id="ProtNLM"/>
    </source>
</evidence>
<evidence type="ECO:0000313" key="2">
    <source>
        <dbReference type="Proteomes" id="UP000000758"/>
    </source>
</evidence>
<name>A0RVA4_CENSY</name>
<dbReference type="HOGENOM" id="CLU_825394_0_0_2"/>
<dbReference type="AlphaFoldDB" id="A0RVA4"/>
<accession>A0RVA4</accession>
<evidence type="ECO:0000313" key="1">
    <source>
        <dbReference type="EMBL" id="ABK77271.1"/>
    </source>
</evidence>